<keyword evidence="5" id="KW-1185">Reference proteome</keyword>
<proteinExistence type="predicted"/>
<dbReference type="EMBL" id="JABUFE010000002">
    <property type="protein sequence ID" value="NSX54248.1"/>
    <property type="molecule type" value="Genomic_DNA"/>
</dbReference>
<dbReference type="PANTHER" id="PTHR30570">
    <property type="entry name" value="PERIPLASMIC PHOSPHATE BINDING COMPONENT OF PHOSPHATE ABC TRANSPORTER"/>
    <property type="match status" value="1"/>
</dbReference>
<dbReference type="Pfam" id="PF00691">
    <property type="entry name" value="OmpA"/>
    <property type="match status" value="1"/>
</dbReference>
<dbReference type="SUPFAM" id="SSF103088">
    <property type="entry name" value="OmpA-like"/>
    <property type="match status" value="1"/>
</dbReference>
<feature type="domain" description="OmpA-like" evidence="3">
    <location>
        <begin position="444"/>
        <end position="562"/>
    </location>
</feature>
<dbReference type="CDD" id="cd07185">
    <property type="entry name" value="OmpA_C-like"/>
    <property type="match status" value="1"/>
</dbReference>
<evidence type="ECO:0000256" key="1">
    <source>
        <dbReference type="ARBA" id="ARBA00022729"/>
    </source>
</evidence>
<dbReference type="InterPro" id="IPR024370">
    <property type="entry name" value="PBP_domain"/>
</dbReference>
<organism evidence="4 5">
    <name type="scientific">Parasulfitobacter algicola</name>
    <dbReference type="NCBI Taxonomy" id="2614809"/>
    <lineage>
        <taxon>Bacteria</taxon>
        <taxon>Pseudomonadati</taxon>
        <taxon>Pseudomonadota</taxon>
        <taxon>Alphaproteobacteria</taxon>
        <taxon>Rhodobacterales</taxon>
        <taxon>Roseobacteraceae</taxon>
        <taxon>Parasulfitobacter</taxon>
    </lineage>
</organism>
<name>A0ABX2IW18_9RHOB</name>
<dbReference type="Gene3D" id="3.40.190.10">
    <property type="entry name" value="Periplasmic binding protein-like II"/>
    <property type="match status" value="2"/>
</dbReference>
<evidence type="ECO:0000313" key="5">
    <source>
        <dbReference type="Proteomes" id="UP000777935"/>
    </source>
</evidence>
<evidence type="ECO:0000313" key="4">
    <source>
        <dbReference type="EMBL" id="NSX54248.1"/>
    </source>
</evidence>
<accession>A0ABX2IW18</accession>
<dbReference type="Pfam" id="PF12849">
    <property type="entry name" value="PBP_like_2"/>
    <property type="match status" value="1"/>
</dbReference>
<dbReference type="InterPro" id="IPR050811">
    <property type="entry name" value="Phosphate_ABC_transporter"/>
</dbReference>
<dbReference type="SUPFAM" id="SSF53850">
    <property type="entry name" value="Periplasmic binding protein-like II"/>
    <property type="match status" value="1"/>
</dbReference>
<dbReference type="PANTHER" id="PTHR30570:SF1">
    <property type="entry name" value="PHOSPHATE-BINDING PROTEIN PSTS"/>
    <property type="match status" value="1"/>
</dbReference>
<keyword evidence="2" id="KW-0472">Membrane</keyword>
<keyword evidence="1" id="KW-0732">Signal</keyword>
<dbReference type="Gene3D" id="3.30.1330.60">
    <property type="entry name" value="OmpA-like domain"/>
    <property type="match status" value="1"/>
</dbReference>
<evidence type="ECO:0000259" key="3">
    <source>
        <dbReference type="PROSITE" id="PS51123"/>
    </source>
</evidence>
<dbReference type="PROSITE" id="PS51123">
    <property type="entry name" value="OMPA_2"/>
    <property type="match status" value="1"/>
</dbReference>
<dbReference type="InterPro" id="IPR036737">
    <property type="entry name" value="OmpA-like_sf"/>
</dbReference>
<reference evidence="4 5" key="1">
    <citation type="submission" date="2020-06" db="EMBL/GenBank/DDBJ databases">
        <title>Sulfitobacter algicola sp. nov., isolated from green algae.</title>
        <authorList>
            <person name="Wang C."/>
        </authorList>
    </citation>
    <scope>NUCLEOTIDE SEQUENCE [LARGE SCALE GENOMIC DNA]</scope>
    <source>
        <strain evidence="4 5">1151</strain>
    </source>
</reference>
<dbReference type="RefSeq" id="WP_174136065.1">
    <property type="nucleotide sequence ID" value="NZ_JABUFE010000002.1"/>
</dbReference>
<protein>
    <submittedName>
        <fullName evidence="4">OmpA family protein</fullName>
    </submittedName>
</protein>
<dbReference type="Proteomes" id="UP000777935">
    <property type="component" value="Unassembled WGS sequence"/>
</dbReference>
<dbReference type="InterPro" id="IPR006665">
    <property type="entry name" value="OmpA-like"/>
</dbReference>
<sequence length="562" mass="61533">MIDTKKFVESSQLSEHGFGIKAVCCTALAFILAVQPAIAEVVTLTSKDKEVVMTGDLIEAEDGAYTIKTSIGNIKLNADMFDCTGPGCPDLDDDDDDDNLDLGEPTFEIAASAGIADQLLPVIVEGIAAKYQGNVVSLDSFGQALPDDIGRALPEIEDGEDEAEDSISIRILDEDDKVIRYYGIEIEEEEEAIEALSEGEVEIIFLDEPAEPDDIEEVAEGGGGTITDPGQEHVLAVEGLVVAVAPGNPLQKIKLEDIARVFSGDITNWSQLGGLNAPINVYTFDETNAAIHYVEEVVLEPVDEELGEDIIPVQTMREMTSNILSDPNGIGLVPFANKRGTRALPIESSCGMINEPSIFNIKSEEYALQRRFYAYNRRVVSPEAQEFLDYIDNREVDGLVNKAGFIDLSVIEQDQNAVTGRTQQLILSTNDAFELGILRNLLFEMQSARRLSTTFRFALGSSRLDVRSQADVKRITDYIEENRPSEIVFVGFTDSIGSFEANTNLSQSRSATVRATIQNALDPRVAANVKLTTLGYGELSPVACNEENSGRRMNRRVEVWVR</sequence>
<evidence type="ECO:0000256" key="2">
    <source>
        <dbReference type="PROSITE-ProRule" id="PRU00473"/>
    </source>
</evidence>
<comment type="caution">
    <text evidence="4">The sequence shown here is derived from an EMBL/GenBank/DDBJ whole genome shotgun (WGS) entry which is preliminary data.</text>
</comment>
<gene>
    <name evidence="4" type="ORF">HRQ87_05495</name>
</gene>